<dbReference type="SUPFAM" id="SSF53474">
    <property type="entry name" value="alpha/beta-Hydrolases"/>
    <property type="match status" value="1"/>
</dbReference>
<protein>
    <submittedName>
        <fullName evidence="3">Alpha/beta hydrolase family protein</fullName>
        <ecNumber evidence="3">3.4.-.-</ecNumber>
    </submittedName>
</protein>
<accession>A0ABW8AV45</accession>
<sequence>MSALTKDLFVTWCALTRTTERATRRRGARYFLPALFVDRFANMGGIDKDLFAGQLDACRTFEDDGWVSYWRGLAQTHLDAADAELASLGAPRVASILAADGEATAPDVGAALAPAVPVFADRTPENGPALFADFLAEHPEHRSAATAVDHLVKAMTYLFAASWPGWSPARLRAYDDSRRLLHVLLLGLAPAMNIHAERIELNIAGEKAIAYGVFPDVDRPLPTVLVTNGLEGTIQEVLVPAARLRDRGMAMIAMEMPGTFQYRRPLSTDTDGMYDAVIEQLAAHPRVDAERLGMLGLSFGALWSTRMAARNRRLKAVVANGGLYHRSFGPAALFGMPEIMVRTLKQTVGATWLPDMGHKLDKLSVKKLYPTIPIPVLAINGDHDTLASTRDTVDLAQGAPRGELLLYPDDDHCAMGHYTQWLDHATDWLQAHLA</sequence>
<dbReference type="Gene3D" id="3.40.50.1820">
    <property type="entry name" value="alpha/beta hydrolase"/>
    <property type="match status" value="1"/>
</dbReference>
<dbReference type="Proteomes" id="UP001612915">
    <property type="component" value="Unassembled WGS sequence"/>
</dbReference>
<dbReference type="Pfam" id="PF06500">
    <property type="entry name" value="FrsA-like"/>
    <property type="match status" value="1"/>
</dbReference>
<proteinExistence type="inferred from homology"/>
<dbReference type="GO" id="GO:0016787">
    <property type="term" value="F:hydrolase activity"/>
    <property type="evidence" value="ECO:0007669"/>
    <property type="project" value="UniProtKB-KW"/>
</dbReference>
<keyword evidence="4" id="KW-1185">Reference proteome</keyword>
<evidence type="ECO:0000313" key="4">
    <source>
        <dbReference type="Proteomes" id="UP001612915"/>
    </source>
</evidence>
<comment type="caution">
    <text evidence="3">The sequence shown here is derived from an EMBL/GenBank/DDBJ whole genome shotgun (WGS) entry which is preliminary data.</text>
</comment>
<keyword evidence="2 3" id="KW-0378">Hydrolase</keyword>
<dbReference type="PANTHER" id="PTHR22946">
    <property type="entry name" value="DIENELACTONE HYDROLASE DOMAIN-CONTAINING PROTEIN-RELATED"/>
    <property type="match status" value="1"/>
</dbReference>
<evidence type="ECO:0000313" key="3">
    <source>
        <dbReference type="EMBL" id="MFI7589868.1"/>
    </source>
</evidence>
<evidence type="ECO:0000256" key="2">
    <source>
        <dbReference type="ARBA" id="ARBA00022801"/>
    </source>
</evidence>
<evidence type="ECO:0000256" key="1">
    <source>
        <dbReference type="ARBA" id="ARBA00008645"/>
    </source>
</evidence>
<dbReference type="EC" id="3.4.-.-" evidence="3"/>
<dbReference type="EMBL" id="JBITLV010000010">
    <property type="protein sequence ID" value="MFI7589868.1"/>
    <property type="molecule type" value="Genomic_DNA"/>
</dbReference>
<name>A0ABW8AV45_9ACTN</name>
<dbReference type="RefSeq" id="WP_398284469.1">
    <property type="nucleotide sequence ID" value="NZ_JBITLV010000010.1"/>
</dbReference>
<dbReference type="PANTHER" id="PTHR22946:SF12">
    <property type="entry name" value="CONIDIAL PIGMENT BIOSYNTHESIS PROTEIN AYG1 (AFU_ORTHOLOGUE AFUA_2G17550)"/>
    <property type="match status" value="1"/>
</dbReference>
<comment type="similarity">
    <text evidence="1">Belongs to the AB hydrolase superfamily.</text>
</comment>
<dbReference type="InterPro" id="IPR010520">
    <property type="entry name" value="FrsA-like"/>
</dbReference>
<organism evidence="3 4">
    <name type="scientific">Spongisporangium articulatum</name>
    <dbReference type="NCBI Taxonomy" id="3362603"/>
    <lineage>
        <taxon>Bacteria</taxon>
        <taxon>Bacillati</taxon>
        <taxon>Actinomycetota</taxon>
        <taxon>Actinomycetes</taxon>
        <taxon>Kineosporiales</taxon>
        <taxon>Kineosporiaceae</taxon>
        <taxon>Spongisporangium</taxon>
    </lineage>
</organism>
<gene>
    <name evidence="3" type="ORF">ACIB24_22585</name>
</gene>
<dbReference type="InterPro" id="IPR050261">
    <property type="entry name" value="FrsA_esterase"/>
</dbReference>
<reference evidence="3 4" key="1">
    <citation type="submission" date="2024-10" db="EMBL/GenBank/DDBJ databases">
        <title>The Natural Products Discovery Center: Release of the First 8490 Sequenced Strains for Exploring Actinobacteria Biosynthetic Diversity.</title>
        <authorList>
            <person name="Kalkreuter E."/>
            <person name="Kautsar S.A."/>
            <person name="Yang D."/>
            <person name="Bader C.D."/>
            <person name="Teijaro C.N."/>
            <person name="Fluegel L."/>
            <person name="Davis C.M."/>
            <person name="Simpson J.R."/>
            <person name="Lauterbach L."/>
            <person name="Steele A.D."/>
            <person name="Gui C."/>
            <person name="Meng S."/>
            <person name="Li G."/>
            <person name="Viehrig K."/>
            <person name="Ye F."/>
            <person name="Su P."/>
            <person name="Kiefer A.F."/>
            <person name="Nichols A."/>
            <person name="Cepeda A.J."/>
            <person name="Yan W."/>
            <person name="Fan B."/>
            <person name="Jiang Y."/>
            <person name="Adhikari A."/>
            <person name="Zheng C.-J."/>
            <person name="Schuster L."/>
            <person name="Cowan T.M."/>
            <person name="Smanski M.J."/>
            <person name="Chevrette M.G."/>
            <person name="De Carvalho L.P.S."/>
            <person name="Shen B."/>
        </authorList>
    </citation>
    <scope>NUCLEOTIDE SEQUENCE [LARGE SCALE GENOMIC DNA]</scope>
    <source>
        <strain evidence="3 4">NPDC049639</strain>
    </source>
</reference>
<dbReference type="InterPro" id="IPR029058">
    <property type="entry name" value="AB_hydrolase_fold"/>
</dbReference>